<gene>
    <name evidence="9" type="ORF">HYG85_13185</name>
</gene>
<dbReference type="Gene3D" id="3.40.50.300">
    <property type="entry name" value="P-loop containing nucleotide triphosphate hydrolases"/>
    <property type="match status" value="1"/>
</dbReference>
<dbReference type="AlphaFoldDB" id="A0A8J8MBU7"/>
<comment type="subcellular location">
    <subcellularLocation>
        <location evidence="1">Cell membrane</location>
        <topology evidence="1">Peripheral membrane protein</topology>
    </subcellularLocation>
</comment>
<evidence type="ECO:0000256" key="1">
    <source>
        <dbReference type="ARBA" id="ARBA00004202"/>
    </source>
</evidence>
<keyword evidence="7" id="KW-0472">Membrane</keyword>
<evidence type="ECO:0000313" key="10">
    <source>
        <dbReference type="Proteomes" id="UP000677305"/>
    </source>
</evidence>
<dbReference type="KEGG" id="vgu:HYG85_13185"/>
<dbReference type="InterPro" id="IPR003593">
    <property type="entry name" value="AAA+_ATPase"/>
</dbReference>
<dbReference type="InterPro" id="IPR017871">
    <property type="entry name" value="ABC_transporter-like_CS"/>
</dbReference>
<dbReference type="SMART" id="SM00382">
    <property type="entry name" value="AAA"/>
    <property type="match status" value="1"/>
</dbReference>
<keyword evidence="3" id="KW-0813">Transport</keyword>
<dbReference type="InterPro" id="IPR003439">
    <property type="entry name" value="ABC_transporter-like_ATP-bd"/>
</dbReference>
<comment type="similarity">
    <text evidence="2">Belongs to the ABC transporter superfamily.</text>
</comment>
<dbReference type="GO" id="GO:0005886">
    <property type="term" value="C:plasma membrane"/>
    <property type="evidence" value="ECO:0007669"/>
    <property type="project" value="UniProtKB-SubCell"/>
</dbReference>
<sequence length="260" mass="29525">MLSIRELSVITNKDEALIKDVSFDLHRKELIFLTGKSGCGKSTILKAIMGSLDDNLKVYSTKFQVDDIDVNKLNNRRKRRLYGKNIGLIPQNPMNVFDPRKSIRSQILESYKVSLDINKKQSLILAKDMLSSVNLKEVNIILDSLPHELSGGMLQRVIIAILIGIKPDYILADEPVSALDEDNKNEIIKLLLSLKTQSGLLITTHNTKFLSCNNDKTLIMKNGKIIKEEKRNNLKPVYSDINSIDDNYCNEGDFKWTVYK</sequence>
<protein>
    <submittedName>
        <fullName evidence="9">ABC transporter ATP-binding protein</fullName>
    </submittedName>
</protein>
<keyword evidence="4" id="KW-1003">Cell membrane</keyword>
<evidence type="ECO:0000256" key="4">
    <source>
        <dbReference type="ARBA" id="ARBA00022475"/>
    </source>
</evidence>
<keyword evidence="6 9" id="KW-0067">ATP-binding</keyword>
<evidence type="ECO:0000256" key="5">
    <source>
        <dbReference type="ARBA" id="ARBA00022741"/>
    </source>
</evidence>
<dbReference type="SUPFAM" id="SSF52540">
    <property type="entry name" value="P-loop containing nucleoside triphosphate hydrolases"/>
    <property type="match status" value="1"/>
</dbReference>
<dbReference type="InterPro" id="IPR027417">
    <property type="entry name" value="P-loop_NTPase"/>
</dbReference>
<name>A0A8J8MBU7_9FIRM</name>
<reference evidence="9 10" key="1">
    <citation type="submission" date="2020-07" db="EMBL/GenBank/DDBJ databases">
        <title>Vallitalea guaymasensis genome.</title>
        <authorList>
            <person name="Postec A."/>
        </authorList>
    </citation>
    <scope>NUCLEOTIDE SEQUENCE [LARGE SCALE GENOMIC DNA]</scope>
    <source>
        <strain evidence="9 10">Ra1766G1</strain>
    </source>
</reference>
<dbReference type="PANTHER" id="PTHR43297:SF2">
    <property type="entry name" value="DIPEPTIDE TRANSPORT ATP-BINDING PROTEIN DPPD"/>
    <property type="match status" value="1"/>
</dbReference>
<dbReference type="Pfam" id="PF00005">
    <property type="entry name" value="ABC_tran"/>
    <property type="match status" value="1"/>
</dbReference>
<dbReference type="GO" id="GO:0005524">
    <property type="term" value="F:ATP binding"/>
    <property type="evidence" value="ECO:0007669"/>
    <property type="project" value="UniProtKB-KW"/>
</dbReference>
<dbReference type="PANTHER" id="PTHR43297">
    <property type="entry name" value="OLIGOPEPTIDE TRANSPORT ATP-BINDING PROTEIN APPD"/>
    <property type="match status" value="1"/>
</dbReference>
<feature type="domain" description="ABC transporter" evidence="8">
    <location>
        <begin position="2"/>
        <end position="247"/>
    </location>
</feature>
<evidence type="ECO:0000313" key="9">
    <source>
        <dbReference type="EMBL" id="QUH29810.1"/>
    </source>
</evidence>
<keyword evidence="10" id="KW-1185">Reference proteome</keyword>
<dbReference type="InterPro" id="IPR050388">
    <property type="entry name" value="ABC_Ni/Peptide_Import"/>
</dbReference>
<dbReference type="EMBL" id="CP058561">
    <property type="protein sequence ID" value="QUH29810.1"/>
    <property type="molecule type" value="Genomic_DNA"/>
</dbReference>
<dbReference type="PROSITE" id="PS50893">
    <property type="entry name" value="ABC_TRANSPORTER_2"/>
    <property type="match status" value="1"/>
</dbReference>
<proteinExistence type="inferred from homology"/>
<dbReference type="Proteomes" id="UP000677305">
    <property type="component" value="Chromosome"/>
</dbReference>
<evidence type="ECO:0000256" key="7">
    <source>
        <dbReference type="ARBA" id="ARBA00023136"/>
    </source>
</evidence>
<evidence type="ECO:0000256" key="2">
    <source>
        <dbReference type="ARBA" id="ARBA00005417"/>
    </source>
</evidence>
<dbReference type="RefSeq" id="WP_212690064.1">
    <property type="nucleotide sequence ID" value="NZ_CP058561.1"/>
</dbReference>
<dbReference type="PROSITE" id="PS00211">
    <property type="entry name" value="ABC_TRANSPORTER_1"/>
    <property type="match status" value="1"/>
</dbReference>
<evidence type="ECO:0000256" key="3">
    <source>
        <dbReference type="ARBA" id="ARBA00022448"/>
    </source>
</evidence>
<organism evidence="9 10">
    <name type="scientific">Vallitalea guaymasensis</name>
    <dbReference type="NCBI Taxonomy" id="1185412"/>
    <lineage>
        <taxon>Bacteria</taxon>
        <taxon>Bacillati</taxon>
        <taxon>Bacillota</taxon>
        <taxon>Clostridia</taxon>
        <taxon>Lachnospirales</taxon>
        <taxon>Vallitaleaceae</taxon>
        <taxon>Vallitalea</taxon>
    </lineage>
</organism>
<keyword evidence="5" id="KW-0547">Nucleotide-binding</keyword>
<evidence type="ECO:0000259" key="8">
    <source>
        <dbReference type="PROSITE" id="PS50893"/>
    </source>
</evidence>
<dbReference type="GO" id="GO:0016887">
    <property type="term" value="F:ATP hydrolysis activity"/>
    <property type="evidence" value="ECO:0007669"/>
    <property type="project" value="InterPro"/>
</dbReference>
<accession>A0A8J8MBU7</accession>
<evidence type="ECO:0000256" key="6">
    <source>
        <dbReference type="ARBA" id="ARBA00022840"/>
    </source>
</evidence>